<evidence type="ECO:0000256" key="10">
    <source>
        <dbReference type="SAM" id="MobiDB-lite"/>
    </source>
</evidence>
<comment type="catalytic activity">
    <reaction evidence="8">
        <text>L-seryl-[protein] + ATP = O-phospho-L-seryl-[protein] + ADP + H(+)</text>
        <dbReference type="Rhea" id="RHEA:17989"/>
        <dbReference type="Rhea" id="RHEA-COMP:9863"/>
        <dbReference type="Rhea" id="RHEA-COMP:11604"/>
        <dbReference type="ChEBI" id="CHEBI:15378"/>
        <dbReference type="ChEBI" id="CHEBI:29999"/>
        <dbReference type="ChEBI" id="CHEBI:30616"/>
        <dbReference type="ChEBI" id="CHEBI:83421"/>
        <dbReference type="ChEBI" id="CHEBI:456216"/>
        <dbReference type="EC" id="2.7.11.1"/>
    </reaction>
</comment>
<comment type="catalytic activity">
    <reaction evidence="7">
        <text>L-threonyl-[protein] + ATP = O-phospho-L-threonyl-[protein] + ADP + H(+)</text>
        <dbReference type="Rhea" id="RHEA:46608"/>
        <dbReference type="Rhea" id="RHEA-COMP:11060"/>
        <dbReference type="Rhea" id="RHEA-COMP:11605"/>
        <dbReference type="ChEBI" id="CHEBI:15378"/>
        <dbReference type="ChEBI" id="CHEBI:30013"/>
        <dbReference type="ChEBI" id="CHEBI:30616"/>
        <dbReference type="ChEBI" id="CHEBI:61977"/>
        <dbReference type="ChEBI" id="CHEBI:456216"/>
        <dbReference type="EC" id="2.7.11.1"/>
    </reaction>
</comment>
<evidence type="ECO:0000256" key="9">
    <source>
        <dbReference type="SAM" id="Coils"/>
    </source>
</evidence>
<dbReference type="EMBL" id="BEYU01000068">
    <property type="protein sequence ID" value="GBG29992.1"/>
    <property type="molecule type" value="Genomic_DNA"/>
</dbReference>
<dbReference type="GO" id="GO:0035556">
    <property type="term" value="P:intracellular signal transduction"/>
    <property type="evidence" value="ECO:0007669"/>
    <property type="project" value="TreeGrafter"/>
</dbReference>
<organism evidence="12 13">
    <name type="scientific">Hondaea fermentalgiana</name>
    <dbReference type="NCBI Taxonomy" id="2315210"/>
    <lineage>
        <taxon>Eukaryota</taxon>
        <taxon>Sar</taxon>
        <taxon>Stramenopiles</taxon>
        <taxon>Bigyra</taxon>
        <taxon>Labyrinthulomycetes</taxon>
        <taxon>Thraustochytrida</taxon>
        <taxon>Thraustochytriidae</taxon>
        <taxon>Hondaea</taxon>
    </lineage>
</organism>
<keyword evidence="13" id="KW-1185">Reference proteome</keyword>
<evidence type="ECO:0000313" key="12">
    <source>
        <dbReference type="EMBL" id="GBG29992.1"/>
    </source>
</evidence>
<feature type="region of interest" description="Disordered" evidence="10">
    <location>
        <begin position="1"/>
        <end position="57"/>
    </location>
</feature>
<proteinExistence type="predicted"/>
<dbReference type="SMART" id="SM00220">
    <property type="entry name" value="S_TKc"/>
    <property type="match status" value="1"/>
</dbReference>
<protein>
    <recommendedName>
        <fullName evidence="1">non-specific serine/threonine protein kinase</fullName>
        <ecNumber evidence="1">2.7.11.1</ecNumber>
    </recommendedName>
</protein>
<keyword evidence="6" id="KW-0067">ATP-binding</keyword>
<evidence type="ECO:0000256" key="1">
    <source>
        <dbReference type="ARBA" id="ARBA00012513"/>
    </source>
</evidence>
<evidence type="ECO:0000256" key="8">
    <source>
        <dbReference type="ARBA" id="ARBA00048679"/>
    </source>
</evidence>
<evidence type="ECO:0000256" key="7">
    <source>
        <dbReference type="ARBA" id="ARBA00047899"/>
    </source>
</evidence>
<comment type="caution">
    <text evidence="12">The sequence shown here is derived from an EMBL/GenBank/DDBJ whole genome shotgun (WGS) entry which is preliminary data.</text>
</comment>
<keyword evidence="9" id="KW-0175">Coiled coil</keyword>
<dbReference type="InterPro" id="IPR000719">
    <property type="entry name" value="Prot_kinase_dom"/>
</dbReference>
<dbReference type="PROSITE" id="PS00108">
    <property type="entry name" value="PROTEIN_KINASE_ST"/>
    <property type="match status" value="1"/>
</dbReference>
<dbReference type="GO" id="GO:0005524">
    <property type="term" value="F:ATP binding"/>
    <property type="evidence" value="ECO:0007669"/>
    <property type="project" value="UniProtKB-KW"/>
</dbReference>
<dbReference type="PANTHER" id="PTHR24356">
    <property type="entry name" value="SERINE/THREONINE-PROTEIN KINASE"/>
    <property type="match status" value="1"/>
</dbReference>
<dbReference type="OrthoDB" id="4062651at2759"/>
<dbReference type="InterPro" id="IPR050236">
    <property type="entry name" value="Ser_Thr_kinase_AGC"/>
</dbReference>
<evidence type="ECO:0000256" key="5">
    <source>
        <dbReference type="ARBA" id="ARBA00022777"/>
    </source>
</evidence>
<keyword evidence="4" id="KW-0547">Nucleotide-binding</keyword>
<keyword evidence="3" id="KW-0808">Transferase</keyword>
<name>A0A2R5GGG1_9STRA</name>
<reference evidence="12 13" key="1">
    <citation type="submission" date="2017-12" db="EMBL/GenBank/DDBJ databases">
        <title>Sequencing, de novo assembly and annotation of complete genome of a new Thraustochytrid species, strain FCC1311.</title>
        <authorList>
            <person name="Sedici K."/>
            <person name="Godart F."/>
            <person name="Aiese Cigliano R."/>
            <person name="Sanseverino W."/>
            <person name="Barakat M."/>
            <person name="Ortet P."/>
            <person name="Marechal E."/>
            <person name="Cagnac O."/>
            <person name="Amato A."/>
        </authorList>
    </citation>
    <scope>NUCLEOTIDE SEQUENCE [LARGE SCALE GENOMIC DNA]</scope>
</reference>
<evidence type="ECO:0000259" key="11">
    <source>
        <dbReference type="PROSITE" id="PS50011"/>
    </source>
</evidence>
<keyword evidence="2" id="KW-0723">Serine/threonine-protein kinase</keyword>
<dbReference type="Pfam" id="PF00069">
    <property type="entry name" value="Pkinase"/>
    <property type="match status" value="1"/>
</dbReference>
<dbReference type="PROSITE" id="PS50011">
    <property type="entry name" value="PROTEIN_KINASE_DOM"/>
    <property type="match status" value="1"/>
</dbReference>
<evidence type="ECO:0000313" key="13">
    <source>
        <dbReference type="Proteomes" id="UP000241890"/>
    </source>
</evidence>
<dbReference type="SUPFAM" id="SSF56112">
    <property type="entry name" value="Protein kinase-like (PK-like)"/>
    <property type="match status" value="1"/>
</dbReference>
<feature type="compositionally biased region" description="Low complexity" evidence="10">
    <location>
        <begin position="1"/>
        <end position="13"/>
    </location>
</feature>
<evidence type="ECO:0000256" key="4">
    <source>
        <dbReference type="ARBA" id="ARBA00022741"/>
    </source>
</evidence>
<dbReference type="Proteomes" id="UP000241890">
    <property type="component" value="Unassembled WGS sequence"/>
</dbReference>
<dbReference type="AlphaFoldDB" id="A0A2R5GGG1"/>
<feature type="domain" description="Protein kinase" evidence="11">
    <location>
        <begin position="90"/>
        <end position="352"/>
    </location>
</feature>
<sequence>MSERGSSSASGPRRGAEEATERTQVQRASEARSSAVGKDASEPPCNEVLTVNEQDSQEGAEVVAKEVDVKEAETDVQVLEEEQEGEEEVFWCCGLSLAGQFGVRLNQRALTEGVIIKRLAEESKPPSQELDVLQNEVIRKSPFIVDLVCVVHVESCKHLVLENCVFGDLTHVWKARGLLTISQTMRLAAEVSLGLEALHSQGYIHGDIKPENICFDVSGHAKIIDFGLSQVVQVATRAATRSKPWAVVRGSGTLNYASPEVLSREAHRFECDWWALGVLLFECISGLTPWTAPVDDLQAICDEICTQDVFFQDVFDSIPEIVNLIRGLLQRNPAQRFGCSGLCGAFKAHPAWALAATADAGIVSKVWSWSLVQRRELPILSEALTVSLQKNFSYTTLP</sequence>
<dbReference type="InterPro" id="IPR008271">
    <property type="entry name" value="Ser/Thr_kinase_AS"/>
</dbReference>
<dbReference type="InParanoid" id="A0A2R5GGG1"/>
<dbReference type="Gene3D" id="3.30.200.20">
    <property type="entry name" value="Phosphorylase Kinase, domain 1"/>
    <property type="match status" value="1"/>
</dbReference>
<dbReference type="GO" id="GO:0004674">
    <property type="term" value="F:protein serine/threonine kinase activity"/>
    <property type="evidence" value="ECO:0007669"/>
    <property type="project" value="UniProtKB-KW"/>
</dbReference>
<evidence type="ECO:0000256" key="2">
    <source>
        <dbReference type="ARBA" id="ARBA00022527"/>
    </source>
</evidence>
<dbReference type="Gene3D" id="1.10.510.10">
    <property type="entry name" value="Transferase(Phosphotransferase) domain 1"/>
    <property type="match status" value="1"/>
</dbReference>
<dbReference type="InterPro" id="IPR011009">
    <property type="entry name" value="Kinase-like_dom_sf"/>
</dbReference>
<feature type="coiled-coil region" evidence="9">
    <location>
        <begin position="62"/>
        <end position="89"/>
    </location>
</feature>
<dbReference type="EC" id="2.7.11.1" evidence="1"/>
<gene>
    <name evidence="12" type="ORF">FCC1311_062122</name>
</gene>
<evidence type="ECO:0000256" key="3">
    <source>
        <dbReference type="ARBA" id="ARBA00022679"/>
    </source>
</evidence>
<evidence type="ECO:0000256" key="6">
    <source>
        <dbReference type="ARBA" id="ARBA00022840"/>
    </source>
</evidence>
<keyword evidence="5 12" id="KW-0418">Kinase</keyword>
<accession>A0A2R5GGG1</accession>
<dbReference type="PANTHER" id="PTHR24356:SF407">
    <property type="entry name" value="RAC SERINE_THREONINE-PROTEIN KINASE"/>
    <property type="match status" value="1"/>
</dbReference>